<dbReference type="Gene3D" id="2.40.160.20">
    <property type="match status" value="1"/>
</dbReference>
<feature type="signal peptide" evidence="1">
    <location>
        <begin position="1"/>
        <end position="25"/>
    </location>
</feature>
<dbReference type="AlphaFoldDB" id="A0A1U9Z316"/>
<dbReference type="Pfam" id="PF09411">
    <property type="entry name" value="PagL"/>
    <property type="match status" value="1"/>
</dbReference>
<evidence type="ECO:0000313" key="3">
    <source>
        <dbReference type="Proteomes" id="UP000191135"/>
    </source>
</evidence>
<sequence precursor="true">MHLNRFPTSAAAIAFALITATAASGADMDSAPASPAPVSSDGIFDEVRFEVAASLGAKSDFESGVFLIPSVFFDPLHSEGREGFDKVFHPRFFLSASISTDDESSQIMAGASWKFPLLGPTFADIGFGGALTNADIDEGGRGPGVGSHVLFHEYVALGVNLDESWSLTATVRHSSNADLASPNSGLTYGGIGLGRSF</sequence>
<dbReference type="STRING" id="1122214.Mame_02743"/>
<dbReference type="Proteomes" id="UP000191135">
    <property type="component" value="Chromosome"/>
</dbReference>
<keyword evidence="1" id="KW-0732">Signal</keyword>
<protein>
    <submittedName>
        <fullName evidence="2">Lipid A 3-O-deacylase (PagL)</fullName>
    </submittedName>
</protein>
<name>A0A1U9Z316_9HYPH</name>
<evidence type="ECO:0000256" key="1">
    <source>
        <dbReference type="SAM" id="SignalP"/>
    </source>
</evidence>
<dbReference type="InterPro" id="IPR018550">
    <property type="entry name" value="Lipid-A_deacylase-rel"/>
</dbReference>
<dbReference type="KEGG" id="mmed:Mame_02743"/>
<accession>A0A1U9Z316</accession>
<dbReference type="eggNOG" id="COG2096">
    <property type="taxonomic scope" value="Bacteria"/>
</dbReference>
<reference evidence="2 3" key="1">
    <citation type="submission" date="2017-03" db="EMBL/GenBank/DDBJ databases">
        <title>Foreign affairs: Plasmid Transfer between Roseobacters and Rhizobia.</title>
        <authorList>
            <person name="Bartling P."/>
            <person name="Bunk B."/>
            <person name="Overmann J."/>
            <person name="Brinkmann H."/>
            <person name="Petersen J."/>
        </authorList>
    </citation>
    <scope>NUCLEOTIDE SEQUENCE [LARGE SCALE GENOMIC DNA]</scope>
    <source>
        <strain evidence="2 3">MACL11</strain>
    </source>
</reference>
<dbReference type="EMBL" id="CP020330">
    <property type="protein sequence ID" value="AQZ52068.1"/>
    <property type="molecule type" value="Genomic_DNA"/>
</dbReference>
<organism evidence="2 3">
    <name type="scientific">Martelella mediterranea DSM 17316</name>
    <dbReference type="NCBI Taxonomy" id="1122214"/>
    <lineage>
        <taxon>Bacteria</taxon>
        <taxon>Pseudomonadati</taxon>
        <taxon>Pseudomonadota</taxon>
        <taxon>Alphaproteobacteria</taxon>
        <taxon>Hyphomicrobiales</taxon>
        <taxon>Aurantimonadaceae</taxon>
        <taxon>Martelella</taxon>
    </lineage>
</organism>
<proteinExistence type="predicted"/>
<keyword evidence="3" id="KW-1185">Reference proteome</keyword>
<gene>
    <name evidence="2" type="ORF">Mame_02743</name>
</gene>
<feature type="chain" id="PRO_5010690915" evidence="1">
    <location>
        <begin position="26"/>
        <end position="197"/>
    </location>
</feature>
<evidence type="ECO:0000313" key="2">
    <source>
        <dbReference type="EMBL" id="AQZ52068.1"/>
    </source>
</evidence>